<feature type="region of interest" description="Disordered" evidence="1">
    <location>
        <begin position="282"/>
        <end position="326"/>
    </location>
</feature>
<proteinExistence type="predicted"/>
<evidence type="ECO:0000313" key="4">
    <source>
        <dbReference type="EMBL" id="NEW05018.1"/>
    </source>
</evidence>
<dbReference type="Pfam" id="PF03793">
    <property type="entry name" value="PASTA"/>
    <property type="match status" value="1"/>
</dbReference>
<name>A0A6G3ZSK2_9BACL</name>
<dbReference type="EMBL" id="JAAIKC010000001">
    <property type="protein sequence ID" value="NEW05018.1"/>
    <property type="molecule type" value="Genomic_DNA"/>
</dbReference>
<evidence type="ECO:0000256" key="1">
    <source>
        <dbReference type="SAM" id="MobiDB-lite"/>
    </source>
</evidence>
<dbReference type="CDD" id="cd06577">
    <property type="entry name" value="PASTA_pknB"/>
    <property type="match status" value="1"/>
</dbReference>
<keyword evidence="2" id="KW-1133">Transmembrane helix</keyword>
<dbReference type="InterPro" id="IPR005543">
    <property type="entry name" value="PASTA_dom"/>
</dbReference>
<dbReference type="PROSITE" id="PS51178">
    <property type="entry name" value="PASTA"/>
    <property type="match status" value="1"/>
</dbReference>
<dbReference type="AlphaFoldDB" id="A0A6G3ZSK2"/>
<feature type="domain" description="PASTA" evidence="3">
    <location>
        <begin position="327"/>
        <end position="394"/>
    </location>
</feature>
<feature type="region of interest" description="Disordered" evidence="1">
    <location>
        <begin position="372"/>
        <end position="394"/>
    </location>
</feature>
<dbReference type="RefSeq" id="WP_163941005.1">
    <property type="nucleotide sequence ID" value="NZ_JAAIKC010000001.1"/>
</dbReference>
<dbReference type="Gene3D" id="3.30.10.20">
    <property type="match status" value="1"/>
</dbReference>
<evidence type="ECO:0000256" key="2">
    <source>
        <dbReference type="SAM" id="Phobius"/>
    </source>
</evidence>
<dbReference type="SMART" id="SM00740">
    <property type="entry name" value="PASTA"/>
    <property type="match status" value="1"/>
</dbReference>
<keyword evidence="2" id="KW-0812">Transmembrane</keyword>
<sequence length="394" mass="43041">MNEQVSSRYVPSSQIVTLHNGAIYRGKDIVLNRQVLLYKTRLQEGQNSDTFVRTYSLQAGFQHEGFHHILDTVSEDGYDVIILQSKPGILWKDALQTKHLTFDNVINIVSDLGVSILDALETQVTGFSLEATNLWLGENGRLSVINYWDNGESQAQGAIGLCRVCMQFITQTIEIPGPFETLHAHLERQPMPTATAEQKQGLIKLVKQVGQGQASLPTFIFGLRKLLSTNGLVDEGEALPSIAPIPIREARKFNSFPRANITVLALVLIAVFITWALWPSSSSKSNRHVSVTPSQTAKPLADPSVSKQPPAQITATPTDSETKAEPKKEAVIPNLVGLSQVDAENHALAAGLHYNFLLETNSQAKGTVTKQEPAAGTKGMQGDNVTFWISKGNP</sequence>
<feature type="compositionally biased region" description="Polar residues" evidence="1">
    <location>
        <begin position="288"/>
        <end position="297"/>
    </location>
</feature>
<protein>
    <submittedName>
        <fullName evidence="4">PASTA domain-containing protein</fullName>
    </submittedName>
</protein>
<reference evidence="4" key="1">
    <citation type="submission" date="2020-02" db="EMBL/GenBank/DDBJ databases">
        <authorList>
            <person name="Shen X.-R."/>
            <person name="Zhang Y.-X."/>
        </authorList>
    </citation>
    <scope>NUCLEOTIDE SEQUENCE</scope>
    <source>
        <strain evidence="4">SYP-B3998</strain>
    </source>
</reference>
<gene>
    <name evidence="4" type="ORF">GK047_03160</name>
</gene>
<evidence type="ECO:0000259" key="3">
    <source>
        <dbReference type="PROSITE" id="PS51178"/>
    </source>
</evidence>
<comment type="caution">
    <text evidence="4">The sequence shown here is derived from an EMBL/GenBank/DDBJ whole genome shotgun (WGS) entry which is preliminary data.</text>
</comment>
<feature type="transmembrane region" description="Helical" evidence="2">
    <location>
        <begin position="259"/>
        <end position="278"/>
    </location>
</feature>
<keyword evidence="2" id="KW-0472">Membrane</keyword>
<feature type="compositionally biased region" description="Polar residues" evidence="1">
    <location>
        <begin position="305"/>
        <end position="319"/>
    </location>
</feature>
<accession>A0A6G3ZSK2</accession>
<organism evidence="4">
    <name type="scientific">Paenibacillus sp. SYP-B3998</name>
    <dbReference type="NCBI Taxonomy" id="2678564"/>
    <lineage>
        <taxon>Bacteria</taxon>
        <taxon>Bacillati</taxon>
        <taxon>Bacillota</taxon>
        <taxon>Bacilli</taxon>
        <taxon>Bacillales</taxon>
        <taxon>Paenibacillaceae</taxon>
        <taxon>Paenibacillus</taxon>
    </lineage>
</organism>